<keyword evidence="6 9" id="KW-0333">Golgi apparatus</keyword>
<feature type="compositionally biased region" description="Polar residues" evidence="10">
    <location>
        <begin position="380"/>
        <end position="396"/>
    </location>
</feature>
<dbReference type="GO" id="GO:0008146">
    <property type="term" value="F:sulfotransferase activity"/>
    <property type="evidence" value="ECO:0007669"/>
    <property type="project" value="InterPro"/>
</dbReference>
<feature type="compositionally biased region" description="Gly residues" evidence="10">
    <location>
        <begin position="49"/>
        <end position="58"/>
    </location>
</feature>
<keyword evidence="5 9" id="KW-1133">Transmembrane helix</keyword>
<feature type="region of interest" description="Disordered" evidence="10">
    <location>
        <begin position="97"/>
        <end position="256"/>
    </location>
</feature>
<keyword evidence="4 9" id="KW-0812">Transmembrane</keyword>
<dbReference type="Pfam" id="PF03567">
    <property type="entry name" value="Sulfotransfer_2"/>
    <property type="match status" value="1"/>
</dbReference>
<keyword evidence="12" id="KW-1185">Reference proteome</keyword>
<dbReference type="GO" id="GO:0016051">
    <property type="term" value="P:carbohydrate biosynthetic process"/>
    <property type="evidence" value="ECO:0007669"/>
    <property type="project" value="InterPro"/>
</dbReference>
<dbReference type="PANTHER" id="PTHR12137">
    <property type="entry name" value="CARBOHYDRATE SULFOTRANSFERASE"/>
    <property type="match status" value="1"/>
</dbReference>
<dbReference type="PANTHER" id="PTHR12137:SF54">
    <property type="entry name" value="CARBOHYDRATE SULFOTRANSFERASE"/>
    <property type="match status" value="1"/>
</dbReference>
<evidence type="ECO:0000256" key="6">
    <source>
        <dbReference type="ARBA" id="ARBA00023034"/>
    </source>
</evidence>
<protein>
    <recommendedName>
        <fullName evidence="9">Carbohydrate sulfotransferase</fullName>
        <ecNumber evidence="9">2.8.2.-</ecNumber>
    </recommendedName>
</protein>
<name>A0AAE1K4C1_PETCI</name>
<keyword evidence="9" id="KW-0735">Signal-anchor</keyword>
<feature type="compositionally biased region" description="Basic and acidic residues" evidence="10">
    <location>
        <begin position="169"/>
        <end position="201"/>
    </location>
</feature>
<evidence type="ECO:0000256" key="9">
    <source>
        <dbReference type="RuleBase" id="RU364020"/>
    </source>
</evidence>
<evidence type="ECO:0000256" key="4">
    <source>
        <dbReference type="ARBA" id="ARBA00022692"/>
    </source>
</evidence>
<evidence type="ECO:0000313" key="11">
    <source>
        <dbReference type="EMBL" id="KAK3863887.1"/>
    </source>
</evidence>
<evidence type="ECO:0000256" key="7">
    <source>
        <dbReference type="ARBA" id="ARBA00023136"/>
    </source>
</evidence>
<evidence type="ECO:0000256" key="5">
    <source>
        <dbReference type="ARBA" id="ARBA00022989"/>
    </source>
</evidence>
<dbReference type="GO" id="GO:0000139">
    <property type="term" value="C:Golgi membrane"/>
    <property type="evidence" value="ECO:0007669"/>
    <property type="project" value="UniProtKB-SubCell"/>
</dbReference>
<keyword evidence="8 9" id="KW-0325">Glycoprotein</keyword>
<feature type="region of interest" description="Disordered" evidence="10">
    <location>
        <begin position="48"/>
        <end position="75"/>
    </location>
</feature>
<evidence type="ECO:0000256" key="3">
    <source>
        <dbReference type="ARBA" id="ARBA00022679"/>
    </source>
</evidence>
<dbReference type="InterPro" id="IPR018011">
    <property type="entry name" value="Carb_sulfotrans_8-10"/>
</dbReference>
<dbReference type="EC" id="2.8.2.-" evidence="9"/>
<dbReference type="EMBL" id="JAWQEG010003913">
    <property type="protein sequence ID" value="KAK3863887.1"/>
    <property type="molecule type" value="Genomic_DNA"/>
</dbReference>
<keyword evidence="3 9" id="KW-0808">Transferase</keyword>
<proteinExistence type="inferred from homology"/>
<feature type="compositionally biased region" description="Polar residues" evidence="10">
    <location>
        <begin position="66"/>
        <end position="75"/>
    </location>
</feature>
<sequence length="603" mass="69578">MSLVGSARIIRAIVIFSFIAATFFHFYIGNFHLLPADPQHQEAMAVVAAGGGGGGGGKSDPLLSPHHQNPNDLTSSNYYSLMDDWLLQDYVIVNQEIDPSPGSQEEKKQTQGSSSHDNPQHSQNQGPSSHDNPQHTQTQRRKDNELGLVYGSDTPTRKHINTILTHNTNKKDERKQRSPKDTNNKRKKSDSRTRQHERDEQNSQQETFMVEKDEEGGSKGRNKEISIDRIRKDSNGEEERREESEGVTRREKVSERKDNMTSLYQLLPVLQPSSGAQLAHLDFSDYNRKTRLILRHGMQEMRRRARRLSSGCISRPSLISPAPLHLLWYSNPKSPAPRLLYCPIAHVASEAWTTIFQRQTAEDHQHDYIQAQPLPPPPTNQVMNDGQQRDTTQQHPFPQPKDNRERDAVFRDNLRMIVVRHPVSRIIAAYKEKMTKKDPSKTHISDLQHKIISKYRKNNHQDRNSSQLIPTFPEFVKYILDVTELIKSREEWLTQDRSWRPYWVECNVCAADYNVVVHMETLDSDLKFLSKLTHIATLRKQMKEWEGDFMTDNNTTASSSLGQMEDYLSQLNVHHLHRLRTNYLLDFIFFGYNLEGMIDMAQS</sequence>
<evidence type="ECO:0000256" key="1">
    <source>
        <dbReference type="ARBA" id="ARBA00004323"/>
    </source>
</evidence>
<evidence type="ECO:0000256" key="2">
    <source>
        <dbReference type="ARBA" id="ARBA00006339"/>
    </source>
</evidence>
<dbReference type="InterPro" id="IPR005331">
    <property type="entry name" value="Sulfotransferase"/>
</dbReference>
<evidence type="ECO:0000256" key="10">
    <source>
        <dbReference type="SAM" id="MobiDB-lite"/>
    </source>
</evidence>
<gene>
    <name evidence="11" type="ORF">Pcinc_030373</name>
</gene>
<feature type="compositionally biased region" description="Basic and acidic residues" evidence="10">
    <location>
        <begin position="209"/>
        <end position="256"/>
    </location>
</feature>
<evidence type="ECO:0000256" key="8">
    <source>
        <dbReference type="ARBA" id="ARBA00023180"/>
    </source>
</evidence>
<comment type="caution">
    <text evidence="11">The sequence shown here is derived from an EMBL/GenBank/DDBJ whole genome shotgun (WGS) entry which is preliminary data.</text>
</comment>
<evidence type="ECO:0000313" key="12">
    <source>
        <dbReference type="Proteomes" id="UP001286313"/>
    </source>
</evidence>
<dbReference type="AlphaFoldDB" id="A0AAE1K4C1"/>
<feature type="compositionally biased region" description="Polar residues" evidence="10">
    <location>
        <begin position="110"/>
        <end position="137"/>
    </location>
</feature>
<comment type="subcellular location">
    <subcellularLocation>
        <location evidence="1 9">Golgi apparatus membrane</location>
        <topology evidence="1 9">Single-pass type II membrane protein</topology>
    </subcellularLocation>
</comment>
<comment type="similarity">
    <text evidence="2 9">Belongs to the sulfotransferase 2 family.</text>
</comment>
<dbReference type="Proteomes" id="UP001286313">
    <property type="component" value="Unassembled WGS sequence"/>
</dbReference>
<accession>A0AAE1K4C1</accession>
<keyword evidence="7 9" id="KW-0472">Membrane</keyword>
<feature type="region of interest" description="Disordered" evidence="10">
    <location>
        <begin position="363"/>
        <end position="406"/>
    </location>
</feature>
<reference evidence="11" key="1">
    <citation type="submission" date="2023-10" db="EMBL/GenBank/DDBJ databases">
        <title>Genome assemblies of two species of porcelain crab, Petrolisthes cinctipes and Petrolisthes manimaculis (Anomura: Porcellanidae).</title>
        <authorList>
            <person name="Angst P."/>
        </authorList>
    </citation>
    <scope>NUCLEOTIDE SEQUENCE</scope>
    <source>
        <strain evidence="11">PB745_01</strain>
        <tissue evidence="11">Gill</tissue>
    </source>
</reference>
<keyword evidence="9" id="KW-0119">Carbohydrate metabolism</keyword>
<organism evidence="11 12">
    <name type="scientific">Petrolisthes cinctipes</name>
    <name type="common">Flat porcelain crab</name>
    <dbReference type="NCBI Taxonomy" id="88211"/>
    <lineage>
        <taxon>Eukaryota</taxon>
        <taxon>Metazoa</taxon>
        <taxon>Ecdysozoa</taxon>
        <taxon>Arthropoda</taxon>
        <taxon>Crustacea</taxon>
        <taxon>Multicrustacea</taxon>
        <taxon>Malacostraca</taxon>
        <taxon>Eumalacostraca</taxon>
        <taxon>Eucarida</taxon>
        <taxon>Decapoda</taxon>
        <taxon>Pleocyemata</taxon>
        <taxon>Anomura</taxon>
        <taxon>Galatheoidea</taxon>
        <taxon>Porcellanidae</taxon>
        <taxon>Petrolisthes</taxon>
    </lineage>
</organism>
<feature type="transmembrane region" description="Helical" evidence="9">
    <location>
        <begin position="9"/>
        <end position="28"/>
    </location>
</feature>